<protein>
    <recommendedName>
        <fullName evidence="1">Glutamine amidotransferase domain-containing protein</fullName>
    </recommendedName>
</protein>
<dbReference type="PROSITE" id="PS51273">
    <property type="entry name" value="GATASE_TYPE_1"/>
    <property type="match status" value="1"/>
</dbReference>
<dbReference type="Gene3D" id="3.40.50.880">
    <property type="match status" value="1"/>
</dbReference>
<dbReference type="GO" id="GO:0005829">
    <property type="term" value="C:cytosol"/>
    <property type="evidence" value="ECO:0007669"/>
    <property type="project" value="TreeGrafter"/>
</dbReference>
<dbReference type="AlphaFoldDB" id="A0AAD5TV31"/>
<organism evidence="2 3">
    <name type="scientific">Clydaea vesicula</name>
    <dbReference type="NCBI Taxonomy" id="447962"/>
    <lineage>
        <taxon>Eukaryota</taxon>
        <taxon>Fungi</taxon>
        <taxon>Fungi incertae sedis</taxon>
        <taxon>Chytridiomycota</taxon>
        <taxon>Chytridiomycota incertae sedis</taxon>
        <taxon>Chytridiomycetes</taxon>
        <taxon>Lobulomycetales</taxon>
        <taxon>Lobulomycetaceae</taxon>
        <taxon>Clydaea</taxon>
    </lineage>
</organism>
<dbReference type="GO" id="GO:0005634">
    <property type="term" value="C:nucleus"/>
    <property type="evidence" value="ECO:0007669"/>
    <property type="project" value="TreeGrafter"/>
</dbReference>
<dbReference type="CDD" id="cd01741">
    <property type="entry name" value="GATase1_1"/>
    <property type="match status" value="1"/>
</dbReference>
<dbReference type="EMBL" id="JADGJW010001162">
    <property type="protein sequence ID" value="KAJ3205971.1"/>
    <property type="molecule type" value="Genomic_DNA"/>
</dbReference>
<dbReference type="SUPFAM" id="SSF52317">
    <property type="entry name" value="Class I glutamine amidotransferase-like"/>
    <property type="match status" value="1"/>
</dbReference>
<dbReference type="InterPro" id="IPR017926">
    <property type="entry name" value="GATASE"/>
</dbReference>
<feature type="domain" description="Glutamine amidotransferase" evidence="1">
    <location>
        <begin position="65"/>
        <end position="200"/>
    </location>
</feature>
<sequence>MKFALLKCDTPPPPLLPLHGDYTQIFNNLFENVLTHQKHLLKLNDSNIQCTSFDVINGEYPSNPEQFDLIVLTGSKFSSYQNEPWILNLKKFCKLVIEKNLSKLLGVCFGHQVIAEAFGGKVEPNLAGWEVGWTDIKLNDFGISNFGKENMKINSMHKDHVTVTPQNFEIFSYTDICPNQGMIGYNNRVVTIQGHPEFTPEFVTALVKLRTGIIFDETFANKVLENSSKDLDGSWFTSNALNILFS</sequence>
<reference evidence="2" key="1">
    <citation type="submission" date="2020-05" db="EMBL/GenBank/DDBJ databases">
        <title>Phylogenomic resolution of chytrid fungi.</title>
        <authorList>
            <person name="Stajich J.E."/>
            <person name="Amses K."/>
            <person name="Simmons R."/>
            <person name="Seto K."/>
            <person name="Myers J."/>
            <person name="Bonds A."/>
            <person name="Quandt C.A."/>
            <person name="Barry K."/>
            <person name="Liu P."/>
            <person name="Grigoriev I."/>
            <person name="Longcore J.E."/>
            <person name="James T.Y."/>
        </authorList>
    </citation>
    <scope>NUCLEOTIDE SEQUENCE</scope>
    <source>
        <strain evidence="2">JEL0476</strain>
    </source>
</reference>
<evidence type="ECO:0000259" key="1">
    <source>
        <dbReference type="Pfam" id="PF00117"/>
    </source>
</evidence>
<comment type="caution">
    <text evidence="2">The sequence shown here is derived from an EMBL/GenBank/DDBJ whole genome shotgun (WGS) entry which is preliminary data.</text>
</comment>
<gene>
    <name evidence="2" type="ORF">HK099_000659</name>
</gene>
<name>A0AAD5TV31_9FUNG</name>
<keyword evidence="3" id="KW-1185">Reference proteome</keyword>
<evidence type="ECO:0000313" key="3">
    <source>
        <dbReference type="Proteomes" id="UP001211065"/>
    </source>
</evidence>
<evidence type="ECO:0000313" key="2">
    <source>
        <dbReference type="EMBL" id="KAJ3205971.1"/>
    </source>
</evidence>
<dbReference type="InterPro" id="IPR044992">
    <property type="entry name" value="ChyE-like"/>
</dbReference>
<dbReference type="PANTHER" id="PTHR42695:SF5">
    <property type="entry name" value="GLUTAMINE AMIDOTRANSFERASE YLR126C-RELATED"/>
    <property type="match status" value="1"/>
</dbReference>
<dbReference type="InterPro" id="IPR029062">
    <property type="entry name" value="Class_I_gatase-like"/>
</dbReference>
<accession>A0AAD5TV31</accession>
<proteinExistence type="predicted"/>
<dbReference type="Proteomes" id="UP001211065">
    <property type="component" value="Unassembled WGS sequence"/>
</dbReference>
<dbReference type="Pfam" id="PF00117">
    <property type="entry name" value="GATase"/>
    <property type="match status" value="1"/>
</dbReference>
<dbReference type="PANTHER" id="PTHR42695">
    <property type="entry name" value="GLUTAMINE AMIDOTRANSFERASE YLR126C-RELATED"/>
    <property type="match status" value="1"/>
</dbReference>